<dbReference type="CDD" id="cd20628">
    <property type="entry name" value="CYP4"/>
    <property type="match status" value="1"/>
</dbReference>
<keyword evidence="10" id="KW-0560">Oxidoreductase</keyword>
<dbReference type="GO" id="GO:0005506">
    <property type="term" value="F:iron ion binding"/>
    <property type="evidence" value="ECO:0007669"/>
    <property type="project" value="InterPro"/>
</dbReference>
<keyword evidence="4 9" id="KW-0349">Heme</keyword>
<dbReference type="InterPro" id="IPR001128">
    <property type="entry name" value="Cyt_P450"/>
</dbReference>
<dbReference type="Pfam" id="PF00067">
    <property type="entry name" value="p450"/>
    <property type="match status" value="1"/>
</dbReference>
<comment type="caution">
    <text evidence="11">The sequence shown here is derived from an EMBL/GenBank/DDBJ whole genome shotgun (WGS) entry which is preliminary data.</text>
</comment>
<comment type="cofactor">
    <cofactor evidence="1 9">
        <name>heme</name>
        <dbReference type="ChEBI" id="CHEBI:30413"/>
    </cofactor>
</comment>
<comment type="subcellular location">
    <subcellularLocation>
        <location evidence="2">Endoplasmic reticulum membrane</location>
    </subcellularLocation>
</comment>
<keyword evidence="8" id="KW-0472">Membrane</keyword>
<evidence type="ECO:0000256" key="2">
    <source>
        <dbReference type="ARBA" id="ARBA00004586"/>
    </source>
</evidence>
<protein>
    <recommendedName>
        <fullName evidence="13">Cytochrome</fullName>
    </recommendedName>
</protein>
<dbReference type="PRINTS" id="PR00385">
    <property type="entry name" value="P450"/>
</dbReference>
<name>A0AAQ4E137_AMBAM</name>
<dbReference type="PRINTS" id="PR00463">
    <property type="entry name" value="EP450I"/>
</dbReference>
<dbReference type="PANTHER" id="PTHR24291">
    <property type="entry name" value="CYTOCHROME P450 FAMILY 4"/>
    <property type="match status" value="1"/>
</dbReference>
<dbReference type="InterPro" id="IPR002401">
    <property type="entry name" value="Cyt_P450_E_grp-I"/>
</dbReference>
<evidence type="ECO:0000256" key="1">
    <source>
        <dbReference type="ARBA" id="ARBA00001971"/>
    </source>
</evidence>
<dbReference type="GO" id="GO:0005789">
    <property type="term" value="C:endoplasmic reticulum membrane"/>
    <property type="evidence" value="ECO:0007669"/>
    <property type="project" value="UniProtKB-SubCell"/>
</dbReference>
<dbReference type="GO" id="GO:0020037">
    <property type="term" value="F:heme binding"/>
    <property type="evidence" value="ECO:0007669"/>
    <property type="project" value="InterPro"/>
</dbReference>
<dbReference type="Gene3D" id="1.10.630.10">
    <property type="entry name" value="Cytochrome P450"/>
    <property type="match status" value="1"/>
</dbReference>
<dbReference type="InterPro" id="IPR017972">
    <property type="entry name" value="Cyt_P450_CS"/>
</dbReference>
<evidence type="ECO:0000256" key="10">
    <source>
        <dbReference type="RuleBase" id="RU000461"/>
    </source>
</evidence>
<keyword evidence="6 9" id="KW-0408">Iron</keyword>
<evidence type="ECO:0000256" key="9">
    <source>
        <dbReference type="PIRSR" id="PIRSR602401-1"/>
    </source>
</evidence>
<dbReference type="GO" id="GO:0004497">
    <property type="term" value="F:monooxygenase activity"/>
    <property type="evidence" value="ECO:0007669"/>
    <property type="project" value="UniProtKB-KW"/>
</dbReference>
<evidence type="ECO:0000256" key="4">
    <source>
        <dbReference type="ARBA" id="ARBA00022617"/>
    </source>
</evidence>
<proteinExistence type="inferred from homology"/>
<dbReference type="GO" id="GO:0016705">
    <property type="term" value="F:oxidoreductase activity, acting on paired donors, with incorporation or reduction of molecular oxygen"/>
    <property type="evidence" value="ECO:0007669"/>
    <property type="project" value="InterPro"/>
</dbReference>
<evidence type="ECO:0000256" key="6">
    <source>
        <dbReference type="ARBA" id="ARBA00023004"/>
    </source>
</evidence>
<sequence length="451" mass="51693">MDRHLPITAKLFNYMQEITSKIYEQEVTVAYYGPQPFVIGISPTLFEAILSSTVNLNKSFIYRMMKPWMGNGVLTSDKELWRTRRKILTPAFHFKTLRNYVPIMNRRTNHVVEKLMKKEATAFDILPVLRQAAFGMLFETAMGVNINEEEVASKRLLCTTDELAASIISRVLNVFLWPDAVFNMTQEGKTFLRKVQYIRDYNKKIIQQRKAEYVSGGTGTESRKSFLDILLRMHIDEGTLTEHEVAEEVATFFIGGFDTTATAASYTLYLLGHHTDVQKKVHAEIDAIFGYDKQRGVTIEDINQLKYLECVIKESMRLYPPVPLVARNIDEDVHVGSHIIPKGTVVLCAIYFLHRHPGVYADANSFIPERFMDNRNISPYAYVPFSAGSRNCIGQKFAQLEEKILLAQILRNFHVESVVPIEDLKLQLEIVLRPLQGIQVRLTPRHRTGSR</sequence>
<dbReference type="InterPro" id="IPR050196">
    <property type="entry name" value="Cytochrome_P450_Monoox"/>
</dbReference>
<gene>
    <name evidence="11" type="ORF">V5799_015108</name>
</gene>
<evidence type="ECO:0000313" key="11">
    <source>
        <dbReference type="EMBL" id="KAK8768427.1"/>
    </source>
</evidence>
<keyword evidence="5" id="KW-0256">Endoplasmic reticulum</keyword>
<reference evidence="11 12" key="1">
    <citation type="journal article" date="2023" name="Arcadia Sci">
        <title>De novo assembly of a long-read Amblyomma americanum tick genome.</title>
        <authorList>
            <person name="Chou S."/>
            <person name="Poskanzer K.E."/>
            <person name="Rollins M."/>
            <person name="Thuy-Boun P.S."/>
        </authorList>
    </citation>
    <scope>NUCLEOTIDE SEQUENCE [LARGE SCALE GENOMIC DNA]</scope>
    <source>
        <strain evidence="11">F_SG_1</strain>
        <tissue evidence="11">Salivary glands</tissue>
    </source>
</reference>
<evidence type="ECO:0000256" key="8">
    <source>
        <dbReference type="ARBA" id="ARBA00023136"/>
    </source>
</evidence>
<dbReference type="EMBL" id="JARKHS020023980">
    <property type="protein sequence ID" value="KAK8768427.1"/>
    <property type="molecule type" value="Genomic_DNA"/>
</dbReference>
<dbReference type="PANTHER" id="PTHR24291:SF189">
    <property type="entry name" value="CYTOCHROME P450 4C3-RELATED"/>
    <property type="match status" value="1"/>
</dbReference>
<dbReference type="AlphaFoldDB" id="A0AAQ4E137"/>
<evidence type="ECO:0000256" key="7">
    <source>
        <dbReference type="ARBA" id="ARBA00023033"/>
    </source>
</evidence>
<dbReference type="InterPro" id="IPR036396">
    <property type="entry name" value="Cyt_P450_sf"/>
</dbReference>
<comment type="similarity">
    <text evidence="3 10">Belongs to the cytochrome P450 family.</text>
</comment>
<feature type="binding site" description="axial binding residue" evidence="9">
    <location>
        <position position="392"/>
    </location>
    <ligand>
        <name>heme</name>
        <dbReference type="ChEBI" id="CHEBI:30413"/>
    </ligand>
    <ligandPart>
        <name>Fe</name>
        <dbReference type="ChEBI" id="CHEBI:18248"/>
    </ligandPart>
</feature>
<dbReference type="SUPFAM" id="SSF48264">
    <property type="entry name" value="Cytochrome P450"/>
    <property type="match status" value="1"/>
</dbReference>
<accession>A0AAQ4E137</accession>
<keyword evidence="7 10" id="KW-0503">Monooxygenase</keyword>
<dbReference type="Proteomes" id="UP001321473">
    <property type="component" value="Unassembled WGS sequence"/>
</dbReference>
<evidence type="ECO:0000256" key="5">
    <source>
        <dbReference type="ARBA" id="ARBA00022824"/>
    </source>
</evidence>
<evidence type="ECO:0000256" key="3">
    <source>
        <dbReference type="ARBA" id="ARBA00010617"/>
    </source>
</evidence>
<keyword evidence="9 10" id="KW-0479">Metal-binding</keyword>
<keyword evidence="12" id="KW-1185">Reference proteome</keyword>
<evidence type="ECO:0008006" key="13">
    <source>
        <dbReference type="Google" id="ProtNLM"/>
    </source>
</evidence>
<evidence type="ECO:0000313" key="12">
    <source>
        <dbReference type="Proteomes" id="UP001321473"/>
    </source>
</evidence>
<organism evidence="11 12">
    <name type="scientific">Amblyomma americanum</name>
    <name type="common">Lone star tick</name>
    <dbReference type="NCBI Taxonomy" id="6943"/>
    <lineage>
        <taxon>Eukaryota</taxon>
        <taxon>Metazoa</taxon>
        <taxon>Ecdysozoa</taxon>
        <taxon>Arthropoda</taxon>
        <taxon>Chelicerata</taxon>
        <taxon>Arachnida</taxon>
        <taxon>Acari</taxon>
        <taxon>Parasitiformes</taxon>
        <taxon>Ixodida</taxon>
        <taxon>Ixodoidea</taxon>
        <taxon>Ixodidae</taxon>
        <taxon>Amblyomminae</taxon>
        <taxon>Amblyomma</taxon>
    </lineage>
</organism>
<dbReference type="PROSITE" id="PS00086">
    <property type="entry name" value="CYTOCHROME_P450"/>
    <property type="match status" value="1"/>
</dbReference>